<evidence type="ECO:0000313" key="7">
    <source>
        <dbReference type="EMBL" id="KIS02632.1"/>
    </source>
</evidence>
<proteinExistence type="inferred from homology"/>
<dbReference type="InterPro" id="IPR047199">
    <property type="entry name" value="CorA-like"/>
</dbReference>
<dbReference type="EMBL" id="AWTT01000066">
    <property type="protein sequence ID" value="KIS02632.1"/>
    <property type="molecule type" value="Genomic_DNA"/>
</dbReference>
<evidence type="ECO:0000256" key="3">
    <source>
        <dbReference type="ARBA" id="ARBA00022692"/>
    </source>
</evidence>
<dbReference type="OrthoDB" id="9803416at2"/>
<evidence type="ECO:0000256" key="5">
    <source>
        <dbReference type="ARBA" id="ARBA00023136"/>
    </source>
</evidence>
<comment type="caution">
    <text evidence="7">The sequence shown here is derived from an EMBL/GenBank/DDBJ whole genome shotgun (WGS) entry which is preliminary data.</text>
</comment>
<comment type="similarity">
    <text evidence="2">Belongs to the CorA metal ion transporter (MIT) (TC 1.A.35) family.</text>
</comment>
<keyword evidence="3 6" id="KW-0812">Transmembrane</keyword>
<evidence type="ECO:0000256" key="1">
    <source>
        <dbReference type="ARBA" id="ARBA00004141"/>
    </source>
</evidence>
<dbReference type="GO" id="GO:0016020">
    <property type="term" value="C:membrane"/>
    <property type="evidence" value="ECO:0007669"/>
    <property type="project" value="UniProtKB-SubCell"/>
</dbReference>
<dbReference type="SUPFAM" id="SSF143865">
    <property type="entry name" value="CorA soluble domain-like"/>
    <property type="match status" value="1"/>
</dbReference>
<dbReference type="CDD" id="cd12827">
    <property type="entry name" value="EcCorA_ZntB-like_u2"/>
    <property type="match status" value="1"/>
</dbReference>
<organism evidence="7 8">
    <name type="scientific">Paucilactobacillus wasatchensis</name>
    <dbReference type="NCBI Taxonomy" id="1335616"/>
    <lineage>
        <taxon>Bacteria</taxon>
        <taxon>Bacillati</taxon>
        <taxon>Bacillota</taxon>
        <taxon>Bacilli</taxon>
        <taxon>Lactobacillales</taxon>
        <taxon>Lactobacillaceae</taxon>
        <taxon>Paucilactobacillus</taxon>
    </lineage>
</organism>
<dbReference type="PATRIC" id="fig|1335616.4.peg.1812"/>
<dbReference type="PANTHER" id="PTHR47891">
    <property type="entry name" value="TRANSPORTER-RELATED"/>
    <property type="match status" value="1"/>
</dbReference>
<comment type="subcellular location">
    <subcellularLocation>
        <location evidence="1">Membrane</location>
        <topology evidence="1">Multi-pass membrane protein</topology>
    </subcellularLocation>
</comment>
<keyword evidence="5 6" id="KW-0472">Membrane</keyword>
<dbReference type="RefSeq" id="WP_044011491.1">
    <property type="nucleotide sequence ID" value="NZ_AWTT01000066.1"/>
</dbReference>
<name>A0A0D1A4L7_9LACO</name>
<dbReference type="Proteomes" id="UP000032279">
    <property type="component" value="Unassembled WGS sequence"/>
</dbReference>
<dbReference type="InterPro" id="IPR002523">
    <property type="entry name" value="MgTranspt_CorA/ZnTranspt_ZntB"/>
</dbReference>
<keyword evidence="4 6" id="KW-1133">Transmembrane helix</keyword>
<keyword evidence="8" id="KW-1185">Reference proteome</keyword>
<reference evidence="7 8" key="1">
    <citation type="submission" date="2013-08" db="EMBL/GenBank/DDBJ databases">
        <title>Lactobacillus wasatchii sp. WDC04, a late gas producing bacteria isolated from aged chedder cheese.</title>
        <authorList>
            <person name="Oberg C.J."/>
            <person name="Culumber M."/>
            <person name="McMahon D.J."/>
            <person name="Broadbent J.R."/>
            <person name="Oberg T.S."/>
            <person name="Ortaki F."/>
        </authorList>
    </citation>
    <scope>NUCLEOTIDE SEQUENCE [LARGE SCALE GENOMIC DNA]</scope>
    <source>
        <strain evidence="7 8">WDC04</strain>
    </source>
</reference>
<dbReference type="Gene3D" id="1.20.58.340">
    <property type="entry name" value="Magnesium transport protein CorA, transmembrane region"/>
    <property type="match status" value="2"/>
</dbReference>
<feature type="transmembrane region" description="Helical" evidence="6">
    <location>
        <begin position="277"/>
        <end position="298"/>
    </location>
</feature>
<evidence type="ECO:0000256" key="6">
    <source>
        <dbReference type="SAM" id="Phobius"/>
    </source>
</evidence>
<dbReference type="GO" id="GO:0046873">
    <property type="term" value="F:metal ion transmembrane transporter activity"/>
    <property type="evidence" value="ECO:0007669"/>
    <property type="project" value="InterPro"/>
</dbReference>
<dbReference type="Gene3D" id="3.30.460.20">
    <property type="entry name" value="CorA soluble domain-like"/>
    <property type="match status" value="1"/>
</dbReference>
<evidence type="ECO:0000256" key="2">
    <source>
        <dbReference type="ARBA" id="ARBA00009765"/>
    </source>
</evidence>
<gene>
    <name evidence="7" type="primary">corA</name>
    <name evidence="7" type="ORF">WDC_1801</name>
</gene>
<dbReference type="PANTHER" id="PTHR47891:SF1">
    <property type="entry name" value="CORA-MAGNESIUM AND COBALT TRANSPORTER"/>
    <property type="match status" value="1"/>
</dbReference>
<evidence type="ECO:0000256" key="4">
    <source>
        <dbReference type="ARBA" id="ARBA00022989"/>
    </source>
</evidence>
<dbReference type="Pfam" id="PF01544">
    <property type="entry name" value="CorA"/>
    <property type="match status" value="1"/>
</dbReference>
<sequence>MLKSQSINKRNQWIRVHQPDDSDLKQLVNNFEVTTEMLNYAIDPDERARVESDQAADITLLIFDVFIADMNSSKPQTAPVGIMFTANNLITFTNNETAFVNDLISQQIDRKDRDVEQAERIDIILPVLYQLSTAYFAPIRAADRERIKIQQSLEKRTERAAIASFMNLETGLVYVVTSLNTDASLLQELRRRTTSLSQAQIEMLDDVIIEAKQGLEMAQTASDVIERVSNAYSKVLDSNLNNTMRFLTVYSIILTVPAIVFGFFGQNVHLPFAKSPIGWELTIIVTLILTLLTTWFLLGRGFRNK</sequence>
<dbReference type="InterPro" id="IPR045863">
    <property type="entry name" value="CorA_TM1_TM2"/>
</dbReference>
<feature type="transmembrane region" description="Helical" evidence="6">
    <location>
        <begin position="246"/>
        <end position="265"/>
    </location>
</feature>
<dbReference type="InterPro" id="IPR045861">
    <property type="entry name" value="CorA_cytoplasmic_dom"/>
</dbReference>
<dbReference type="AlphaFoldDB" id="A0A0D1A4L7"/>
<evidence type="ECO:0000313" key="8">
    <source>
        <dbReference type="Proteomes" id="UP000032279"/>
    </source>
</evidence>
<dbReference type="SUPFAM" id="SSF144083">
    <property type="entry name" value="Magnesium transport protein CorA, transmembrane region"/>
    <property type="match status" value="1"/>
</dbReference>
<protein>
    <submittedName>
        <fullName evidence="7">Magnesium and cobalt transport protein CorA</fullName>
    </submittedName>
</protein>
<accession>A0A0D1A4L7</accession>